<name>A0AA36MSY2_9DINO</name>
<feature type="compositionally biased region" description="Basic and acidic residues" evidence="1">
    <location>
        <begin position="52"/>
        <end position="65"/>
    </location>
</feature>
<gene>
    <name evidence="2" type="ORF">EVOR1521_LOCUS7452</name>
</gene>
<protein>
    <submittedName>
        <fullName evidence="2">Uncharacterized protein</fullName>
    </submittedName>
</protein>
<evidence type="ECO:0000313" key="3">
    <source>
        <dbReference type="Proteomes" id="UP001178507"/>
    </source>
</evidence>
<proteinExistence type="predicted"/>
<comment type="caution">
    <text evidence="2">The sequence shown here is derived from an EMBL/GenBank/DDBJ whole genome shotgun (WGS) entry which is preliminary data.</text>
</comment>
<accession>A0AA36MSY2</accession>
<keyword evidence="3" id="KW-1185">Reference proteome</keyword>
<evidence type="ECO:0000256" key="1">
    <source>
        <dbReference type="SAM" id="MobiDB-lite"/>
    </source>
</evidence>
<dbReference type="AlphaFoldDB" id="A0AA36MSY2"/>
<dbReference type="Proteomes" id="UP001178507">
    <property type="component" value="Unassembled WGS sequence"/>
</dbReference>
<feature type="region of interest" description="Disordered" evidence="1">
    <location>
        <begin position="37"/>
        <end position="81"/>
    </location>
</feature>
<evidence type="ECO:0000313" key="2">
    <source>
        <dbReference type="EMBL" id="CAJ1379108.1"/>
    </source>
</evidence>
<sequence>MKAMVEKIAAEEKLKAVIKEHDKHSHKTTVNTITKPSLTKGYAEESSNTGEGRAHVHDPAPEERNISSYGECRGGGLKDGPHRHPLPLRVGHKLMQLSVLMTAATSSLIMNMHKENHLKGDFLWEFACAPESWLSQAILDRHLIARRINLSEGYDLFKPDTWRRLRVLRDVHKPKKLWFSLPCTHFCNWVSVNYNTPERKERLEDLRRKDRRMIQGLHPGDR</sequence>
<reference evidence="2" key="1">
    <citation type="submission" date="2023-08" db="EMBL/GenBank/DDBJ databases">
        <authorList>
            <person name="Chen Y."/>
            <person name="Shah S."/>
            <person name="Dougan E. K."/>
            <person name="Thang M."/>
            <person name="Chan C."/>
        </authorList>
    </citation>
    <scope>NUCLEOTIDE SEQUENCE</scope>
</reference>
<dbReference type="EMBL" id="CAUJNA010000598">
    <property type="protein sequence ID" value="CAJ1379108.1"/>
    <property type="molecule type" value="Genomic_DNA"/>
</dbReference>
<organism evidence="2 3">
    <name type="scientific">Effrenium voratum</name>
    <dbReference type="NCBI Taxonomy" id="2562239"/>
    <lineage>
        <taxon>Eukaryota</taxon>
        <taxon>Sar</taxon>
        <taxon>Alveolata</taxon>
        <taxon>Dinophyceae</taxon>
        <taxon>Suessiales</taxon>
        <taxon>Symbiodiniaceae</taxon>
        <taxon>Effrenium</taxon>
    </lineage>
</organism>